<sequence length="196" mass="21868">MKSWELYSSKDEVLGSLAGDVESTEVPTNPQPRNVCRRLRKPSPKSAMTRLGRLRATSAPEGTAREVNRKKQQDYLKNFLRANDFPTVHSSRAAAFQGVEEMVYPIHGAAILGCPRLLRLILLAGGDPLQATEPSGRRPIDLAREVNREGSHDEVLELLSSEVKVLHLRDAMALMRQTTPETPKSTRRCRSTRVSL</sequence>
<evidence type="ECO:0000256" key="1">
    <source>
        <dbReference type="SAM" id="MobiDB-lite"/>
    </source>
</evidence>
<gene>
    <name evidence="2" type="ORF">CCMP2556_LOCUS40821</name>
    <name evidence="3" type="ORF">CCMP2556_LOCUS40843</name>
</gene>
<evidence type="ECO:0000313" key="3">
    <source>
        <dbReference type="EMBL" id="CAK9083846.1"/>
    </source>
</evidence>
<dbReference type="EMBL" id="CAXAMN010024106">
    <property type="protein sequence ID" value="CAK9083791.1"/>
    <property type="molecule type" value="Genomic_DNA"/>
</dbReference>
<evidence type="ECO:0000313" key="4">
    <source>
        <dbReference type="Proteomes" id="UP001642484"/>
    </source>
</evidence>
<name>A0ABP0Q6D1_9DINO</name>
<feature type="region of interest" description="Disordered" evidence="1">
    <location>
        <begin position="18"/>
        <end position="44"/>
    </location>
</feature>
<accession>A0ABP0Q6D1</accession>
<comment type="caution">
    <text evidence="2">The sequence shown here is derived from an EMBL/GenBank/DDBJ whole genome shotgun (WGS) entry which is preliminary data.</text>
</comment>
<protein>
    <submittedName>
        <fullName evidence="2">Uncharacterized protein</fullName>
    </submittedName>
</protein>
<reference evidence="2 4" key="1">
    <citation type="submission" date="2024-02" db="EMBL/GenBank/DDBJ databases">
        <authorList>
            <person name="Chen Y."/>
            <person name="Shah S."/>
            <person name="Dougan E. K."/>
            <person name="Thang M."/>
            <person name="Chan C."/>
        </authorList>
    </citation>
    <scope>NUCLEOTIDE SEQUENCE [LARGE SCALE GENOMIC DNA]</scope>
</reference>
<dbReference type="Proteomes" id="UP001642484">
    <property type="component" value="Unassembled WGS sequence"/>
</dbReference>
<evidence type="ECO:0000313" key="2">
    <source>
        <dbReference type="EMBL" id="CAK9083791.1"/>
    </source>
</evidence>
<dbReference type="EMBL" id="CAXAMN010024117">
    <property type="protein sequence ID" value="CAK9083846.1"/>
    <property type="molecule type" value="Genomic_DNA"/>
</dbReference>
<proteinExistence type="predicted"/>
<keyword evidence="4" id="KW-1185">Reference proteome</keyword>
<organism evidence="2 4">
    <name type="scientific">Durusdinium trenchii</name>
    <dbReference type="NCBI Taxonomy" id="1381693"/>
    <lineage>
        <taxon>Eukaryota</taxon>
        <taxon>Sar</taxon>
        <taxon>Alveolata</taxon>
        <taxon>Dinophyceae</taxon>
        <taxon>Suessiales</taxon>
        <taxon>Symbiodiniaceae</taxon>
        <taxon>Durusdinium</taxon>
    </lineage>
</organism>